<keyword evidence="2" id="KW-1185">Reference proteome</keyword>
<dbReference type="OrthoDB" id="1091556at2"/>
<evidence type="ECO:0000313" key="1">
    <source>
        <dbReference type="EMBL" id="SDE11530.1"/>
    </source>
</evidence>
<proteinExistence type="predicted"/>
<name>A0A1G7A9U5_PEPNI</name>
<dbReference type="STRING" id="2741.SAMN04489866_12013"/>
<dbReference type="RefSeq" id="WP_091792436.1">
    <property type="nucleotide sequence ID" value="NZ_FNAF01000020.1"/>
</dbReference>
<dbReference type="Proteomes" id="UP000198995">
    <property type="component" value="Unassembled WGS sequence"/>
</dbReference>
<evidence type="ECO:0000313" key="2">
    <source>
        <dbReference type="Proteomes" id="UP000198995"/>
    </source>
</evidence>
<evidence type="ECO:0008006" key="3">
    <source>
        <dbReference type="Google" id="ProtNLM"/>
    </source>
</evidence>
<sequence>MTELMKKENATTDVVMGYSTLEGFKLMQRVANMFAQSSLVPKNYRGNPADCVIALNMAQRMNADPLMVMQNLYIVHGKPSFSSSFLIATFNASGRFSSLQFEFGGSEDNAKCRAYAKELDTGNVLQGSWVSIQLSKDEGWYDKKDKDGNYISKWRTMPQQMLMYRAAAFFIRAYAPEIAMGMYTTDEAEDFIDVESSQRTEPAVPQPIAQKDAPVLDFADNVNEGTKDEKVEVKEEAFGKPIVSREVEKDVLDKLLDDENLSSDEPGADLFSDMKIDF</sequence>
<accession>A0A1G7A9U5</accession>
<dbReference type="AlphaFoldDB" id="A0A1G7A9U5"/>
<organism evidence="1 2">
    <name type="scientific">Peptococcus niger</name>
    <dbReference type="NCBI Taxonomy" id="2741"/>
    <lineage>
        <taxon>Bacteria</taxon>
        <taxon>Bacillati</taxon>
        <taxon>Bacillota</taxon>
        <taxon>Clostridia</taxon>
        <taxon>Eubacteriales</taxon>
        <taxon>Peptococcaceae</taxon>
        <taxon>Peptococcus</taxon>
    </lineage>
</organism>
<dbReference type="EMBL" id="FNAF01000020">
    <property type="protein sequence ID" value="SDE11530.1"/>
    <property type="molecule type" value="Genomic_DNA"/>
</dbReference>
<protein>
    <recommendedName>
        <fullName evidence="3">RecT family protein</fullName>
    </recommendedName>
</protein>
<gene>
    <name evidence="1" type="ORF">SAMN04489866_12013</name>
</gene>
<reference evidence="1 2" key="1">
    <citation type="submission" date="2016-10" db="EMBL/GenBank/DDBJ databases">
        <authorList>
            <person name="de Groot N.N."/>
        </authorList>
    </citation>
    <scope>NUCLEOTIDE SEQUENCE [LARGE SCALE GENOMIC DNA]</scope>
    <source>
        <strain evidence="1 2">DSM 20475</strain>
    </source>
</reference>